<evidence type="ECO:0000256" key="2">
    <source>
        <dbReference type="ARBA" id="ARBA00022729"/>
    </source>
</evidence>
<keyword evidence="5" id="KW-0472">Membrane</keyword>
<dbReference type="FunCoup" id="A0A067RI16">
    <property type="interactions" value="17"/>
</dbReference>
<keyword evidence="4" id="KW-0325">Glycoprotein</keyword>
<dbReference type="OrthoDB" id="10250282at2759"/>
<dbReference type="SUPFAM" id="SSF56317">
    <property type="entry name" value="Carbon-nitrogen hydrolase"/>
    <property type="match status" value="1"/>
</dbReference>
<evidence type="ECO:0000313" key="9">
    <source>
        <dbReference type="Proteomes" id="UP000027135"/>
    </source>
</evidence>
<dbReference type="Pfam" id="PF19018">
    <property type="entry name" value="Vanin_C"/>
    <property type="match status" value="1"/>
</dbReference>
<dbReference type="InterPro" id="IPR003010">
    <property type="entry name" value="C-N_Hydrolase"/>
</dbReference>
<dbReference type="InterPro" id="IPR043957">
    <property type="entry name" value="Vanin_C"/>
</dbReference>
<dbReference type="EMBL" id="KK852461">
    <property type="protein sequence ID" value="KDR23447.1"/>
    <property type="molecule type" value="Genomic_DNA"/>
</dbReference>
<dbReference type="InterPro" id="IPR040154">
    <property type="entry name" value="Biotinidase/VNN"/>
</dbReference>
<accession>A0A067RI16</accession>
<dbReference type="InterPro" id="IPR036526">
    <property type="entry name" value="C-N_Hydrolase_sf"/>
</dbReference>
<evidence type="ECO:0000256" key="4">
    <source>
        <dbReference type="ARBA" id="ARBA00023180"/>
    </source>
</evidence>
<dbReference type="PROSITE" id="PS50263">
    <property type="entry name" value="CN_HYDROLASE"/>
    <property type="match status" value="1"/>
</dbReference>
<keyword evidence="5" id="KW-1133">Transmembrane helix</keyword>
<dbReference type="CDD" id="cd07567">
    <property type="entry name" value="biotinidase_like"/>
    <property type="match status" value="1"/>
</dbReference>
<keyword evidence="9" id="KW-1185">Reference proteome</keyword>
<proteinExistence type="inferred from homology"/>
<gene>
    <name evidence="8" type="ORF">L798_05811</name>
</gene>
<dbReference type="InterPro" id="IPR012101">
    <property type="entry name" value="Biotinidase-like_euk"/>
</dbReference>
<feature type="transmembrane region" description="Helical" evidence="5">
    <location>
        <begin position="530"/>
        <end position="549"/>
    </location>
</feature>
<feature type="chain" id="PRO_5001645181" evidence="6">
    <location>
        <begin position="22"/>
        <end position="557"/>
    </location>
</feature>
<dbReference type="STRING" id="136037.A0A067RI16"/>
<dbReference type="Gene3D" id="3.60.110.10">
    <property type="entry name" value="Carbon-nitrogen hydrolase"/>
    <property type="match status" value="1"/>
</dbReference>
<evidence type="ECO:0000256" key="3">
    <source>
        <dbReference type="ARBA" id="ARBA00022801"/>
    </source>
</evidence>
<keyword evidence="3" id="KW-0378">Hydrolase</keyword>
<keyword evidence="5" id="KW-0812">Transmembrane</keyword>
<feature type="domain" description="CN hydrolase" evidence="7">
    <location>
        <begin position="29"/>
        <end position="298"/>
    </location>
</feature>
<evidence type="ECO:0000256" key="1">
    <source>
        <dbReference type="ARBA" id="ARBA00008225"/>
    </source>
</evidence>
<dbReference type="PANTHER" id="PTHR10609">
    <property type="entry name" value="BIOTINIDASE-RELATED"/>
    <property type="match status" value="1"/>
</dbReference>
<dbReference type="OMA" id="SGKWNPC"/>
<dbReference type="eggNOG" id="KOG0806">
    <property type="taxonomic scope" value="Eukaryota"/>
</dbReference>
<protein>
    <submittedName>
        <fullName evidence="8">Vanin-like protein 1</fullName>
    </submittedName>
</protein>
<dbReference type="Proteomes" id="UP000027135">
    <property type="component" value="Unassembled WGS sequence"/>
</dbReference>
<dbReference type="GO" id="GO:0016811">
    <property type="term" value="F:hydrolase activity, acting on carbon-nitrogen (but not peptide) bonds, in linear amides"/>
    <property type="evidence" value="ECO:0007669"/>
    <property type="project" value="InterPro"/>
</dbReference>
<dbReference type="AlphaFoldDB" id="A0A067RI16"/>
<name>A0A067RI16_ZOONE</name>
<evidence type="ECO:0000313" key="8">
    <source>
        <dbReference type="EMBL" id="KDR23447.1"/>
    </source>
</evidence>
<evidence type="ECO:0000256" key="5">
    <source>
        <dbReference type="SAM" id="Phobius"/>
    </source>
</evidence>
<dbReference type="PANTHER" id="PTHR10609:SF14">
    <property type="entry name" value="BIOTINIDASE"/>
    <property type="match status" value="1"/>
</dbReference>
<reference evidence="8 9" key="1">
    <citation type="journal article" date="2014" name="Nat. Commun.">
        <title>Molecular traces of alternative social organization in a termite genome.</title>
        <authorList>
            <person name="Terrapon N."/>
            <person name="Li C."/>
            <person name="Robertson H.M."/>
            <person name="Ji L."/>
            <person name="Meng X."/>
            <person name="Booth W."/>
            <person name="Chen Z."/>
            <person name="Childers C.P."/>
            <person name="Glastad K.M."/>
            <person name="Gokhale K."/>
            <person name="Gowin J."/>
            <person name="Gronenberg W."/>
            <person name="Hermansen R.A."/>
            <person name="Hu H."/>
            <person name="Hunt B.G."/>
            <person name="Huylmans A.K."/>
            <person name="Khalil S.M."/>
            <person name="Mitchell R.D."/>
            <person name="Munoz-Torres M.C."/>
            <person name="Mustard J.A."/>
            <person name="Pan H."/>
            <person name="Reese J.T."/>
            <person name="Scharf M.E."/>
            <person name="Sun F."/>
            <person name="Vogel H."/>
            <person name="Xiao J."/>
            <person name="Yang W."/>
            <person name="Yang Z."/>
            <person name="Yang Z."/>
            <person name="Zhou J."/>
            <person name="Zhu J."/>
            <person name="Brent C.S."/>
            <person name="Elsik C.G."/>
            <person name="Goodisman M.A."/>
            <person name="Liberles D.A."/>
            <person name="Roe R.M."/>
            <person name="Vargo E.L."/>
            <person name="Vilcinskas A."/>
            <person name="Wang J."/>
            <person name="Bornberg-Bauer E."/>
            <person name="Korb J."/>
            <person name="Zhang G."/>
            <person name="Liebig J."/>
        </authorList>
    </citation>
    <scope>NUCLEOTIDE SEQUENCE [LARGE SCALE GENOMIC DNA]</scope>
    <source>
        <tissue evidence="8">Whole organism</tissue>
    </source>
</reference>
<organism evidence="8 9">
    <name type="scientific">Zootermopsis nevadensis</name>
    <name type="common">Dampwood termite</name>
    <dbReference type="NCBI Taxonomy" id="136037"/>
    <lineage>
        <taxon>Eukaryota</taxon>
        <taxon>Metazoa</taxon>
        <taxon>Ecdysozoa</taxon>
        <taxon>Arthropoda</taxon>
        <taxon>Hexapoda</taxon>
        <taxon>Insecta</taxon>
        <taxon>Pterygota</taxon>
        <taxon>Neoptera</taxon>
        <taxon>Polyneoptera</taxon>
        <taxon>Dictyoptera</taxon>
        <taxon>Blattodea</taxon>
        <taxon>Blattoidea</taxon>
        <taxon>Termitoidae</taxon>
        <taxon>Termopsidae</taxon>
        <taxon>Zootermopsis</taxon>
    </lineage>
</organism>
<dbReference type="Pfam" id="PF00795">
    <property type="entry name" value="CN_hydrolase"/>
    <property type="match status" value="1"/>
</dbReference>
<comment type="similarity">
    <text evidence="1">Belongs to the carbon-nitrogen hydrolase superfamily. BTD/VNN family.</text>
</comment>
<sequence>MKIFLCVVIYSLFISQPRVQASTPDSPTYVAAVVEYSPVTASDGDTAADVVTKNLANYVLHIQRAAEKGADIIVFPECGLVTFAGHGSFSTHLPNPEDRVNPCTDDSSGVEEVVRTLSCEARNRSIYVVVNIPEMVPCPSDTNCSSSDVLLYNSNVVFDRDGTVVARYRKFNLFGEPGFSATLEPELSVFDTDFGVKFGTFTCFDIMFEKPAVSLVRALGVTDVVFPTAWFSQLPFHSAVQVQSSWASSMDVNFLASGYNNPRGGSSGSGIYAGKEGPIVAVMPTVPSTQLLLAVVPKKSFQRTKHVSSNVSNVCELITATPYRNAFPERLDGNDSGITMLSDYLEPYETLLLTENEFFSKHTVCHNELCCDFELVMHRSQQIMNSSYKDNVYRLAVFDGIRSYTYVTAGVQICAVISCINDSLSSCVKDLKLSKQEMLNTVFDYVHISGNFRQSNSIHLPITLVRGYDVLSSDKFQFTREEMPERNEIKVDMKTSRQNSNLLTFAIFGRDFQKDGGLLTLPSRCHRTSAATVTVLITVAVILCLHTYFKFPFSFLH</sequence>
<evidence type="ECO:0000259" key="7">
    <source>
        <dbReference type="PROSITE" id="PS50263"/>
    </source>
</evidence>
<feature type="signal peptide" evidence="6">
    <location>
        <begin position="1"/>
        <end position="21"/>
    </location>
</feature>
<dbReference type="InParanoid" id="A0A067RI16"/>
<evidence type="ECO:0000256" key="6">
    <source>
        <dbReference type="SAM" id="SignalP"/>
    </source>
</evidence>
<keyword evidence="2 6" id="KW-0732">Signal</keyword>